<evidence type="ECO:0000313" key="4">
    <source>
        <dbReference type="Proteomes" id="UP000516349"/>
    </source>
</evidence>
<dbReference type="RefSeq" id="WP_203414486.1">
    <property type="nucleotide sequence ID" value="NZ_CP060244.1"/>
</dbReference>
<feature type="region of interest" description="Disordered" evidence="1">
    <location>
        <begin position="29"/>
        <end position="127"/>
    </location>
</feature>
<protein>
    <submittedName>
        <fullName evidence="3">Uncharacterized protein</fullName>
    </submittedName>
</protein>
<gene>
    <name evidence="3" type="ORF">JGUZn3_08960</name>
</gene>
<accession>A0A7H1NQR8</accession>
<evidence type="ECO:0000256" key="2">
    <source>
        <dbReference type="SAM" id="SignalP"/>
    </source>
</evidence>
<feature type="compositionally biased region" description="Polar residues" evidence="1">
    <location>
        <begin position="48"/>
        <end position="57"/>
    </location>
</feature>
<feature type="compositionally biased region" description="Basic and acidic residues" evidence="1">
    <location>
        <begin position="59"/>
        <end position="103"/>
    </location>
</feature>
<sequence length="127" mass="14858">MKRLFIPALFLASIYGLITSIAQAQTPNDAALPQQTTPPTTQALPPTSGQQPLSGQVSPRDEFSRQRYQRTQRETRQDYQQNDRQERNYRQDSRKSHPFDRKQTHTKQQQNHRPWYGSGGSWHSHQR</sequence>
<name>A0A7H1NQR8_9PROT</name>
<reference evidence="3 4" key="1">
    <citation type="submission" date="2020-08" db="EMBL/GenBank/DDBJ databases">
        <title>Complete genome sequence of Entomobacter blattae G55GP.</title>
        <authorList>
            <person name="Poehlein A."/>
            <person name="Guzman J."/>
            <person name="Daniel R."/>
            <person name="Vilcinskas A."/>
        </authorList>
    </citation>
    <scope>NUCLEOTIDE SEQUENCE [LARGE SCALE GENOMIC DNA]</scope>
    <source>
        <strain evidence="3 4">G55GP</strain>
    </source>
</reference>
<organism evidence="3 4">
    <name type="scientific">Entomobacter blattae</name>
    <dbReference type="NCBI Taxonomy" id="2762277"/>
    <lineage>
        <taxon>Bacteria</taxon>
        <taxon>Pseudomonadati</taxon>
        <taxon>Pseudomonadota</taxon>
        <taxon>Alphaproteobacteria</taxon>
        <taxon>Acetobacterales</taxon>
        <taxon>Acetobacteraceae</taxon>
        <taxon>Entomobacter</taxon>
    </lineage>
</organism>
<proteinExistence type="predicted"/>
<keyword evidence="2" id="KW-0732">Signal</keyword>
<dbReference type="KEGG" id="ebla:JGUZn3_08960"/>
<dbReference type="EMBL" id="CP060244">
    <property type="protein sequence ID" value="QNT78128.1"/>
    <property type="molecule type" value="Genomic_DNA"/>
</dbReference>
<feature type="signal peptide" evidence="2">
    <location>
        <begin position="1"/>
        <end position="24"/>
    </location>
</feature>
<dbReference type="AlphaFoldDB" id="A0A7H1NQR8"/>
<keyword evidence="4" id="KW-1185">Reference proteome</keyword>
<dbReference type="Proteomes" id="UP000516349">
    <property type="component" value="Chromosome"/>
</dbReference>
<evidence type="ECO:0000313" key="3">
    <source>
        <dbReference type="EMBL" id="QNT78128.1"/>
    </source>
</evidence>
<feature type="chain" id="PRO_5028916365" evidence="2">
    <location>
        <begin position="25"/>
        <end position="127"/>
    </location>
</feature>
<feature type="compositionally biased region" description="Low complexity" evidence="1">
    <location>
        <begin position="30"/>
        <end position="47"/>
    </location>
</feature>
<evidence type="ECO:0000256" key="1">
    <source>
        <dbReference type="SAM" id="MobiDB-lite"/>
    </source>
</evidence>